<gene>
    <name evidence="1" type="ORF">J2Z66_001322</name>
</gene>
<dbReference type="Gene3D" id="3.10.450.50">
    <property type="match status" value="1"/>
</dbReference>
<evidence type="ECO:0000313" key="1">
    <source>
        <dbReference type="EMBL" id="MBP1989724.1"/>
    </source>
</evidence>
<name>A0ABS4IQ79_9BACL</name>
<sequence>MRTSEVVRKQPDDSWLYIIDHPFGTDLLRETEPTG</sequence>
<protein>
    <submittedName>
        <fullName evidence="1">Uncharacterized protein</fullName>
    </submittedName>
</protein>
<evidence type="ECO:0000313" key="2">
    <source>
        <dbReference type="Proteomes" id="UP001519287"/>
    </source>
</evidence>
<reference evidence="1 2" key="1">
    <citation type="submission" date="2021-03" db="EMBL/GenBank/DDBJ databases">
        <title>Genomic Encyclopedia of Type Strains, Phase IV (KMG-IV): sequencing the most valuable type-strain genomes for metagenomic binning, comparative biology and taxonomic classification.</title>
        <authorList>
            <person name="Goeker M."/>
        </authorList>
    </citation>
    <scope>NUCLEOTIDE SEQUENCE [LARGE SCALE GENOMIC DNA]</scope>
    <source>
        <strain evidence="1 2">DSM 26048</strain>
    </source>
</reference>
<organism evidence="1 2">
    <name type="scientific">Paenibacillus eucommiae</name>
    <dbReference type="NCBI Taxonomy" id="1355755"/>
    <lineage>
        <taxon>Bacteria</taxon>
        <taxon>Bacillati</taxon>
        <taxon>Bacillota</taxon>
        <taxon>Bacilli</taxon>
        <taxon>Bacillales</taxon>
        <taxon>Paenibacillaceae</taxon>
        <taxon>Paenibacillus</taxon>
    </lineage>
</organism>
<comment type="caution">
    <text evidence="1">The sequence shown here is derived from an EMBL/GenBank/DDBJ whole genome shotgun (WGS) entry which is preliminary data.</text>
</comment>
<dbReference type="Proteomes" id="UP001519287">
    <property type="component" value="Unassembled WGS sequence"/>
</dbReference>
<dbReference type="EMBL" id="JAGGLB010000003">
    <property type="protein sequence ID" value="MBP1989724.1"/>
    <property type="molecule type" value="Genomic_DNA"/>
</dbReference>
<proteinExistence type="predicted"/>
<accession>A0ABS4IQ79</accession>
<keyword evidence="2" id="KW-1185">Reference proteome</keyword>